<keyword evidence="4" id="KW-0547">Nucleotide-binding</keyword>
<accession>A0ABW1DDH4</accession>
<dbReference type="InterPro" id="IPR051786">
    <property type="entry name" value="ASN_synthetase/amidase"/>
</dbReference>
<dbReference type="PANTHER" id="PTHR43284">
    <property type="entry name" value="ASPARAGINE SYNTHETASE (GLUTAMINE-HYDROLYZING)"/>
    <property type="match status" value="1"/>
</dbReference>
<keyword evidence="7" id="KW-0315">Glutamine amidotransferase</keyword>
<dbReference type="Pfam" id="PF13537">
    <property type="entry name" value="GATase_7"/>
    <property type="match status" value="1"/>
</dbReference>
<dbReference type="NCBIfam" id="TIGR01536">
    <property type="entry name" value="asn_synth_AEB"/>
    <property type="match status" value="1"/>
</dbReference>
<dbReference type="SUPFAM" id="SSF56235">
    <property type="entry name" value="N-terminal nucleophile aminohydrolases (Ntn hydrolases)"/>
    <property type="match status" value="1"/>
</dbReference>
<dbReference type="Gene3D" id="3.60.20.10">
    <property type="entry name" value="Glutamine Phosphoribosylpyrophosphate, subunit 1, domain 1"/>
    <property type="match status" value="1"/>
</dbReference>
<dbReference type="GO" id="GO:0004066">
    <property type="term" value="F:asparagine synthase (glutamine-hydrolyzing) activity"/>
    <property type="evidence" value="ECO:0007669"/>
    <property type="project" value="UniProtKB-EC"/>
</dbReference>
<reference evidence="11" key="1">
    <citation type="journal article" date="2019" name="Int. J. Syst. Evol. Microbiol.">
        <title>The Global Catalogue of Microorganisms (GCM) 10K type strain sequencing project: providing services to taxonomists for standard genome sequencing and annotation.</title>
        <authorList>
            <consortium name="The Broad Institute Genomics Platform"/>
            <consortium name="The Broad Institute Genome Sequencing Center for Infectious Disease"/>
            <person name="Wu L."/>
            <person name="Ma J."/>
        </authorList>
    </citation>
    <scope>NUCLEOTIDE SEQUENCE [LARGE SCALE GENOMIC DNA]</scope>
    <source>
        <strain evidence="11">CCUG 53903</strain>
    </source>
</reference>
<dbReference type="EMBL" id="JBHSPA010000126">
    <property type="protein sequence ID" value="MFC5835409.1"/>
    <property type="molecule type" value="Genomic_DNA"/>
</dbReference>
<organism evidence="10 11">
    <name type="scientific">Nonomuraea insulae</name>
    <dbReference type="NCBI Taxonomy" id="1616787"/>
    <lineage>
        <taxon>Bacteria</taxon>
        <taxon>Bacillati</taxon>
        <taxon>Actinomycetota</taxon>
        <taxon>Actinomycetes</taxon>
        <taxon>Streptosporangiales</taxon>
        <taxon>Streptosporangiaceae</taxon>
        <taxon>Nonomuraea</taxon>
    </lineage>
</organism>
<evidence type="ECO:0000259" key="9">
    <source>
        <dbReference type="PROSITE" id="PS51278"/>
    </source>
</evidence>
<comment type="catalytic activity">
    <reaction evidence="8">
        <text>L-aspartate + L-glutamine + ATP + H2O = L-asparagine + L-glutamate + AMP + diphosphate + H(+)</text>
        <dbReference type="Rhea" id="RHEA:12228"/>
        <dbReference type="ChEBI" id="CHEBI:15377"/>
        <dbReference type="ChEBI" id="CHEBI:15378"/>
        <dbReference type="ChEBI" id="CHEBI:29985"/>
        <dbReference type="ChEBI" id="CHEBI:29991"/>
        <dbReference type="ChEBI" id="CHEBI:30616"/>
        <dbReference type="ChEBI" id="CHEBI:33019"/>
        <dbReference type="ChEBI" id="CHEBI:58048"/>
        <dbReference type="ChEBI" id="CHEBI:58359"/>
        <dbReference type="ChEBI" id="CHEBI:456215"/>
        <dbReference type="EC" id="6.3.5.4"/>
    </reaction>
</comment>
<comment type="pathway">
    <text evidence="1">Amino-acid biosynthesis; L-asparagine biosynthesis; L-asparagine from L-aspartate (L-Gln route): step 1/1.</text>
</comment>
<dbReference type="InterPro" id="IPR006426">
    <property type="entry name" value="Asn_synth_AEB"/>
</dbReference>
<dbReference type="InterPro" id="IPR014729">
    <property type="entry name" value="Rossmann-like_a/b/a_fold"/>
</dbReference>
<dbReference type="InterPro" id="IPR001962">
    <property type="entry name" value="Asn_synthase"/>
</dbReference>
<protein>
    <recommendedName>
        <fullName evidence="3">asparagine synthase (glutamine-hydrolyzing)</fullName>
        <ecNumber evidence="3">6.3.5.4</ecNumber>
    </recommendedName>
</protein>
<dbReference type="Proteomes" id="UP001596058">
    <property type="component" value="Unassembled WGS sequence"/>
</dbReference>
<evidence type="ECO:0000313" key="10">
    <source>
        <dbReference type="EMBL" id="MFC5835409.1"/>
    </source>
</evidence>
<dbReference type="InterPro" id="IPR017932">
    <property type="entry name" value="GATase_2_dom"/>
</dbReference>
<keyword evidence="6" id="KW-0061">Asparagine biosynthesis</keyword>
<dbReference type="PANTHER" id="PTHR43284:SF1">
    <property type="entry name" value="ASPARAGINE SYNTHETASE"/>
    <property type="match status" value="1"/>
</dbReference>
<evidence type="ECO:0000256" key="2">
    <source>
        <dbReference type="ARBA" id="ARBA00005752"/>
    </source>
</evidence>
<dbReference type="InterPro" id="IPR033738">
    <property type="entry name" value="AsnB_N"/>
</dbReference>
<dbReference type="Pfam" id="PF00733">
    <property type="entry name" value="Asn_synthase"/>
    <property type="match status" value="1"/>
</dbReference>
<name>A0ABW1DDH4_9ACTN</name>
<evidence type="ECO:0000256" key="8">
    <source>
        <dbReference type="ARBA" id="ARBA00048741"/>
    </source>
</evidence>
<dbReference type="SUPFAM" id="SSF52402">
    <property type="entry name" value="Adenine nucleotide alpha hydrolases-like"/>
    <property type="match status" value="1"/>
</dbReference>
<dbReference type="CDD" id="cd00712">
    <property type="entry name" value="AsnB"/>
    <property type="match status" value="1"/>
</dbReference>
<dbReference type="CDD" id="cd01991">
    <property type="entry name" value="Asn_synthase_B_C"/>
    <property type="match status" value="1"/>
</dbReference>
<sequence>MCGIAGWVDFDRDLRQERETAQAMTDTMACRGPDDEGLWTAPHAAIGHRRLAIIDLAGGRQPMVAGDAVLTYSGEVYNFEELRAELSALGHDFRTRSDTEAVLHAYLEWGENLAEHLNGMYAFAIWDSRAEHLVLVRDRMGIKPLYYYPTQNGVLFGSEPKAILANPLARRVLDADGLRELMSFVKTPEHAVFTGMYEVRPGQVVHVSRDGLRKRRYWQLDSHEHPDDIPQTVKTVRELLDDIVARQLISDVPLCALLSGGLDSSAITALAAKQLREQNLGTVRSFSVDFAGYTENFKPDLTRSTPDTPYVHELARHARADHTDIVLDSGELMDPGVRSAVLRARDLPMGIGDMDSSLYLLFKAIRGHSTVALSGESADEVFGGYRWFHEREAVEADTFPWLAIPGASAHIGAERLLKDDLGHDLDLAGYRDERYRQALAEVPHLPGESGHERRMREVSYLHLTRFVQILLDRKDRMSMAVGLEVRVPFCDHRLVEYVFNAPWSQKTFDGREKSLLRAAAADLLPEGILQRVKSPYPATQDPAYDRALHDQARALLQQGDSPAAQLIDWDKARATVEQPPGPSTRTALERLLQLDQWLRRYEVELAL</sequence>
<dbReference type="PIRSF" id="PIRSF001589">
    <property type="entry name" value="Asn_synthetase_glu-h"/>
    <property type="match status" value="1"/>
</dbReference>
<evidence type="ECO:0000256" key="6">
    <source>
        <dbReference type="ARBA" id="ARBA00022888"/>
    </source>
</evidence>
<evidence type="ECO:0000256" key="3">
    <source>
        <dbReference type="ARBA" id="ARBA00012737"/>
    </source>
</evidence>
<proteinExistence type="inferred from homology"/>
<comment type="caution">
    <text evidence="10">The sequence shown here is derived from an EMBL/GenBank/DDBJ whole genome shotgun (WGS) entry which is preliminary data.</text>
</comment>
<comment type="similarity">
    <text evidence="2">Belongs to the asparagine synthetase family.</text>
</comment>
<gene>
    <name evidence="10" type="primary">asnB</name>
    <name evidence="10" type="ORF">ACFPZ3_67310</name>
</gene>
<evidence type="ECO:0000256" key="1">
    <source>
        <dbReference type="ARBA" id="ARBA00005187"/>
    </source>
</evidence>
<dbReference type="EC" id="6.3.5.4" evidence="3"/>
<evidence type="ECO:0000256" key="5">
    <source>
        <dbReference type="ARBA" id="ARBA00022840"/>
    </source>
</evidence>
<evidence type="ECO:0000313" key="11">
    <source>
        <dbReference type="Proteomes" id="UP001596058"/>
    </source>
</evidence>
<evidence type="ECO:0000256" key="7">
    <source>
        <dbReference type="ARBA" id="ARBA00022962"/>
    </source>
</evidence>
<keyword evidence="10" id="KW-0436">Ligase</keyword>
<dbReference type="Gene3D" id="3.40.50.620">
    <property type="entry name" value="HUPs"/>
    <property type="match status" value="1"/>
</dbReference>
<keyword evidence="6" id="KW-0028">Amino-acid biosynthesis</keyword>
<dbReference type="RefSeq" id="WP_379524828.1">
    <property type="nucleotide sequence ID" value="NZ_JBHSPA010000126.1"/>
</dbReference>
<dbReference type="InterPro" id="IPR029055">
    <property type="entry name" value="Ntn_hydrolases_N"/>
</dbReference>
<evidence type="ECO:0000256" key="4">
    <source>
        <dbReference type="ARBA" id="ARBA00022741"/>
    </source>
</evidence>
<keyword evidence="5" id="KW-0067">ATP-binding</keyword>
<feature type="domain" description="Glutamine amidotransferase type-2" evidence="9">
    <location>
        <begin position="2"/>
        <end position="210"/>
    </location>
</feature>
<dbReference type="PROSITE" id="PS51278">
    <property type="entry name" value="GATASE_TYPE_2"/>
    <property type="match status" value="1"/>
</dbReference>
<keyword evidence="11" id="KW-1185">Reference proteome</keyword>